<dbReference type="GO" id="GO:0005615">
    <property type="term" value="C:extracellular space"/>
    <property type="evidence" value="ECO:0007669"/>
    <property type="project" value="TreeGrafter"/>
</dbReference>
<reference evidence="11" key="1">
    <citation type="submission" date="2016-04" db="EMBL/GenBank/DDBJ databases">
        <title>Draft genome sequence of Paludibacter jiangxiensis strain NM7.</title>
        <authorList>
            <person name="Qiu Y."/>
            <person name="Matsuura N."/>
            <person name="Ohashi A."/>
            <person name="Tourlousse M.D."/>
            <person name="Sekiguchi Y."/>
        </authorList>
    </citation>
    <scope>NUCLEOTIDE SEQUENCE [LARGE SCALE GENOMIC DNA]</scope>
    <source>
        <strain evidence="11">NM7</strain>
    </source>
</reference>
<protein>
    <submittedName>
        <fullName evidence="10">Peptidase inhibitor I9</fullName>
    </submittedName>
</protein>
<feature type="domain" description="Inhibitor I9" evidence="9">
    <location>
        <begin position="45"/>
        <end position="124"/>
    </location>
</feature>
<keyword evidence="4 5" id="KW-0720">Serine protease</keyword>
<evidence type="ECO:0000313" key="10">
    <source>
        <dbReference type="EMBL" id="GAT64308.1"/>
    </source>
</evidence>
<dbReference type="PANTHER" id="PTHR43806:SF11">
    <property type="entry name" value="CEREVISIN-RELATED"/>
    <property type="match status" value="1"/>
</dbReference>
<evidence type="ECO:0000313" key="11">
    <source>
        <dbReference type="Proteomes" id="UP000076586"/>
    </source>
</evidence>
<dbReference type="Pfam" id="PF00082">
    <property type="entry name" value="Peptidase_S8"/>
    <property type="match status" value="1"/>
</dbReference>
<dbReference type="STRING" id="681398.PJIAN_4858"/>
<evidence type="ECO:0000256" key="3">
    <source>
        <dbReference type="ARBA" id="ARBA00022801"/>
    </source>
</evidence>
<dbReference type="GO" id="GO:0004252">
    <property type="term" value="F:serine-type endopeptidase activity"/>
    <property type="evidence" value="ECO:0007669"/>
    <property type="project" value="UniProtKB-UniRule"/>
</dbReference>
<feature type="domain" description="Peptidase S8/S53" evidence="8">
    <location>
        <begin position="167"/>
        <end position="368"/>
    </location>
</feature>
<dbReference type="InterPro" id="IPR023827">
    <property type="entry name" value="Peptidase_S8_Asp-AS"/>
</dbReference>
<feature type="signal peptide" evidence="7">
    <location>
        <begin position="1"/>
        <end position="18"/>
    </location>
</feature>
<dbReference type="PRINTS" id="PR00723">
    <property type="entry name" value="SUBTILISIN"/>
</dbReference>
<dbReference type="InterPro" id="IPR036852">
    <property type="entry name" value="Peptidase_S8/S53_dom_sf"/>
</dbReference>
<dbReference type="Proteomes" id="UP000076586">
    <property type="component" value="Unassembled WGS sequence"/>
</dbReference>
<evidence type="ECO:0000259" key="8">
    <source>
        <dbReference type="Pfam" id="PF00082"/>
    </source>
</evidence>
<keyword evidence="11" id="KW-1185">Reference proteome</keyword>
<dbReference type="InterPro" id="IPR010259">
    <property type="entry name" value="S8pro/Inhibitor_I9"/>
</dbReference>
<gene>
    <name evidence="10" type="ORF">PJIAN_4858</name>
</gene>
<dbReference type="OrthoDB" id="1489355at2"/>
<dbReference type="InterPro" id="IPR037045">
    <property type="entry name" value="S8pro/Inhibitor_I9_sf"/>
</dbReference>
<evidence type="ECO:0000256" key="7">
    <source>
        <dbReference type="SAM" id="SignalP"/>
    </source>
</evidence>
<dbReference type="Gene3D" id="3.30.70.80">
    <property type="entry name" value="Peptidase S8 propeptide/proteinase inhibitor I9"/>
    <property type="match status" value="1"/>
</dbReference>
<evidence type="ECO:0000256" key="1">
    <source>
        <dbReference type="ARBA" id="ARBA00011073"/>
    </source>
</evidence>
<dbReference type="GO" id="GO:0006508">
    <property type="term" value="P:proteolysis"/>
    <property type="evidence" value="ECO:0007669"/>
    <property type="project" value="UniProtKB-KW"/>
</dbReference>
<dbReference type="Pfam" id="PF05922">
    <property type="entry name" value="Inhibitor_I9"/>
    <property type="match status" value="1"/>
</dbReference>
<dbReference type="InterPro" id="IPR023828">
    <property type="entry name" value="Peptidase_S8_Ser-AS"/>
</dbReference>
<feature type="active site" description="Charge relay system" evidence="5">
    <location>
        <position position="202"/>
    </location>
</feature>
<dbReference type="PROSITE" id="PS00138">
    <property type="entry name" value="SUBTILASE_SER"/>
    <property type="match status" value="1"/>
</dbReference>
<reference evidence="11" key="2">
    <citation type="journal article" date="2017" name="Genome Announc.">
        <title>Draft genome sequence of Paludibacter jiangxiensis NM7(T), a propionate-producing fermentative bacterium.</title>
        <authorList>
            <person name="Qiu Y.-L."/>
            <person name="Tourlousse D.M."/>
            <person name="Matsuura N."/>
            <person name="Ohashi A."/>
            <person name="Sekiguchi Y."/>
        </authorList>
    </citation>
    <scope>NUCLEOTIDE SEQUENCE [LARGE SCALE GENOMIC DNA]</scope>
    <source>
        <strain evidence="11">NM7</strain>
    </source>
</reference>
<dbReference type="SUPFAM" id="SSF54897">
    <property type="entry name" value="Protease propeptides/inhibitors"/>
    <property type="match status" value="1"/>
</dbReference>
<feature type="active site" description="Charge relay system" evidence="5">
    <location>
        <position position="358"/>
    </location>
</feature>
<comment type="similarity">
    <text evidence="1 5 6">Belongs to the peptidase S8 family.</text>
</comment>
<evidence type="ECO:0000256" key="2">
    <source>
        <dbReference type="ARBA" id="ARBA00022670"/>
    </source>
</evidence>
<keyword evidence="7" id="KW-0732">Signal</keyword>
<organism evidence="10 11">
    <name type="scientific">Paludibacter jiangxiensis</name>
    <dbReference type="NCBI Taxonomy" id="681398"/>
    <lineage>
        <taxon>Bacteria</taxon>
        <taxon>Pseudomonadati</taxon>
        <taxon>Bacteroidota</taxon>
        <taxon>Bacteroidia</taxon>
        <taxon>Bacteroidales</taxon>
        <taxon>Paludibacteraceae</taxon>
        <taxon>Paludibacter</taxon>
    </lineage>
</organism>
<dbReference type="InterPro" id="IPR050131">
    <property type="entry name" value="Peptidase_S8_subtilisin-like"/>
</dbReference>
<dbReference type="CDD" id="cd04077">
    <property type="entry name" value="Peptidases_S8_PCSK9_ProteinaseK_like"/>
    <property type="match status" value="1"/>
</dbReference>
<evidence type="ECO:0000256" key="4">
    <source>
        <dbReference type="ARBA" id="ARBA00022825"/>
    </source>
</evidence>
<dbReference type="InterPro" id="IPR022398">
    <property type="entry name" value="Peptidase_S8_His-AS"/>
</dbReference>
<dbReference type="InterPro" id="IPR000209">
    <property type="entry name" value="Peptidase_S8/S53_dom"/>
</dbReference>
<dbReference type="PANTHER" id="PTHR43806">
    <property type="entry name" value="PEPTIDASE S8"/>
    <property type="match status" value="1"/>
</dbReference>
<keyword evidence="3 5" id="KW-0378">Hydrolase</keyword>
<feature type="chain" id="PRO_5007905334" evidence="7">
    <location>
        <begin position="19"/>
        <end position="393"/>
    </location>
</feature>
<dbReference type="InterPro" id="IPR015500">
    <property type="entry name" value="Peptidase_S8_subtilisin-rel"/>
</dbReference>
<dbReference type="EMBL" id="BDCR01000004">
    <property type="protein sequence ID" value="GAT64308.1"/>
    <property type="molecule type" value="Genomic_DNA"/>
</dbReference>
<comment type="caution">
    <text evidence="10">The sequence shown here is derived from an EMBL/GenBank/DDBJ whole genome shotgun (WGS) entry which is preliminary data.</text>
</comment>
<dbReference type="PROSITE" id="PS00137">
    <property type="entry name" value="SUBTILASE_HIS"/>
    <property type="match status" value="1"/>
</dbReference>
<dbReference type="RefSeq" id="WP_068706278.1">
    <property type="nucleotide sequence ID" value="NZ_BDCR01000004.1"/>
</dbReference>
<dbReference type="Gene3D" id="3.40.50.200">
    <property type="entry name" value="Peptidase S8/S53 domain"/>
    <property type="match status" value="1"/>
</dbReference>
<dbReference type="PROSITE" id="PS51257">
    <property type="entry name" value="PROKAR_LIPOPROTEIN"/>
    <property type="match status" value="1"/>
</dbReference>
<evidence type="ECO:0000259" key="9">
    <source>
        <dbReference type="Pfam" id="PF05922"/>
    </source>
</evidence>
<sequence length="393" mass="40639">MIKHNFYLILCIAGMFMAGCTTKTDVAFIDQTDASSITALDVANKYIVVFKEKVNLQAADFPTRNASVKAKAYGLLKKYGISGDIEEVYESSINGFAVKMAPGQAKKMEIDSLVKWVEADKIIALSPIEMQGKPGGGGTNQPPQQTPWGITRVGGGINATISGTAWIIDTGIDFTHPDLNVDQTRSRAFLSKSASAADENGHGTHVSGIVAAKNNTIGVVGVAPGATLVSVRVLNKSGSGTTSGVIAGVNYVGANGKGGDVANMSLGGGVSTSLDAAVIGASSAVKFVLAAGNESDDAINHSPARVEGSNIYTISAMDKTDTWPYFSNYGSVVDFCAPGVAIYSTYKGSSYATLSGTSMATPHVTGLLLLGEIKTDGTVIGDPDGHPDPIAHH</sequence>
<evidence type="ECO:0000256" key="5">
    <source>
        <dbReference type="PROSITE-ProRule" id="PRU01240"/>
    </source>
</evidence>
<feature type="active site" description="Charge relay system" evidence="5">
    <location>
        <position position="169"/>
    </location>
</feature>
<evidence type="ECO:0000256" key="6">
    <source>
        <dbReference type="RuleBase" id="RU003355"/>
    </source>
</evidence>
<dbReference type="PROSITE" id="PS00136">
    <property type="entry name" value="SUBTILASE_ASP"/>
    <property type="match status" value="1"/>
</dbReference>
<name>A0A171AUV9_9BACT</name>
<accession>A0A171AUV9</accession>
<keyword evidence="2 5" id="KW-0645">Protease</keyword>
<dbReference type="SUPFAM" id="SSF52743">
    <property type="entry name" value="Subtilisin-like"/>
    <property type="match status" value="1"/>
</dbReference>
<proteinExistence type="inferred from homology"/>
<dbReference type="InterPro" id="IPR034193">
    <property type="entry name" value="PCSK9_ProteinaseK-like"/>
</dbReference>
<dbReference type="AlphaFoldDB" id="A0A171AUV9"/>
<dbReference type="PROSITE" id="PS51892">
    <property type="entry name" value="SUBTILASE"/>
    <property type="match status" value="1"/>
</dbReference>